<keyword evidence="1" id="KW-0472">Membrane</keyword>
<name>A0A2S7K453_9PROT</name>
<dbReference type="AlphaFoldDB" id="A0A2S7K453"/>
<evidence type="ECO:0000313" key="3">
    <source>
        <dbReference type="Proteomes" id="UP000239504"/>
    </source>
</evidence>
<dbReference type="InterPro" id="IPR048136">
    <property type="entry name" value="STM3941-like"/>
</dbReference>
<comment type="caution">
    <text evidence="2">The sequence shown here is derived from an EMBL/GenBank/DDBJ whole genome shotgun (WGS) entry which is preliminary data.</text>
</comment>
<sequence>MVAAPRLFGLNWEDSPVLIGVIGVVFFGACLGLIIWRLATSQGAVLSLSEAGVRDFRIAHELIAWSDIQRISEVRMRNNKFIVFTVRPELEQSLSMTKAAKWSRAPNKLLGIDGLCITAVGLNVRHKDLWEALQAYAAAQKIPSS</sequence>
<dbReference type="Proteomes" id="UP000239504">
    <property type="component" value="Unassembled WGS sequence"/>
</dbReference>
<keyword evidence="1" id="KW-0812">Transmembrane</keyword>
<keyword evidence="3" id="KW-1185">Reference proteome</keyword>
<gene>
    <name evidence="2" type="ORF">CW354_12630</name>
</gene>
<evidence type="ECO:0000313" key="2">
    <source>
        <dbReference type="EMBL" id="PQA87272.1"/>
    </source>
</evidence>
<proteinExistence type="predicted"/>
<evidence type="ECO:0008006" key="4">
    <source>
        <dbReference type="Google" id="ProtNLM"/>
    </source>
</evidence>
<dbReference type="PROSITE" id="PS51257">
    <property type="entry name" value="PROKAR_LIPOPROTEIN"/>
    <property type="match status" value="1"/>
</dbReference>
<dbReference type="EMBL" id="PJCH01000009">
    <property type="protein sequence ID" value="PQA87272.1"/>
    <property type="molecule type" value="Genomic_DNA"/>
</dbReference>
<evidence type="ECO:0000256" key="1">
    <source>
        <dbReference type="SAM" id="Phobius"/>
    </source>
</evidence>
<organism evidence="2 3">
    <name type="scientific">Hyphococcus luteus</name>
    <dbReference type="NCBI Taxonomy" id="2058213"/>
    <lineage>
        <taxon>Bacteria</taxon>
        <taxon>Pseudomonadati</taxon>
        <taxon>Pseudomonadota</taxon>
        <taxon>Alphaproteobacteria</taxon>
        <taxon>Parvularculales</taxon>
        <taxon>Parvularculaceae</taxon>
        <taxon>Hyphococcus</taxon>
    </lineage>
</organism>
<protein>
    <recommendedName>
        <fullName evidence="4">PH domain-containing protein</fullName>
    </recommendedName>
</protein>
<feature type="transmembrane region" description="Helical" evidence="1">
    <location>
        <begin position="17"/>
        <end position="39"/>
    </location>
</feature>
<accession>A0A2S7K453</accession>
<keyword evidence="1" id="KW-1133">Transmembrane helix</keyword>
<reference evidence="2 3" key="1">
    <citation type="submission" date="2017-12" db="EMBL/GenBank/DDBJ databases">
        <authorList>
            <person name="Hurst M.R.H."/>
        </authorList>
    </citation>
    <scope>NUCLEOTIDE SEQUENCE [LARGE SCALE GENOMIC DNA]</scope>
    <source>
        <strain evidence="2 3">SY-3-19</strain>
    </source>
</reference>
<dbReference type="NCBIfam" id="NF041635">
    <property type="entry name" value="STM3941_fam"/>
    <property type="match status" value="1"/>
</dbReference>